<dbReference type="InterPro" id="IPR058525">
    <property type="entry name" value="DUF8212"/>
</dbReference>
<organism evidence="3 4">
    <name type="scientific">Paraconiothyrium brasiliense</name>
    <dbReference type="NCBI Taxonomy" id="300254"/>
    <lineage>
        <taxon>Eukaryota</taxon>
        <taxon>Fungi</taxon>
        <taxon>Dikarya</taxon>
        <taxon>Ascomycota</taxon>
        <taxon>Pezizomycotina</taxon>
        <taxon>Dothideomycetes</taxon>
        <taxon>Pleosporomycetidae</taxon>
        <taxon>Pleosporales</taxon>
        <taxon>Massarineae</taxon>
        <taxon>Didymosphaeriaceae</taxon>
        <taxon>Paraconiothyrium</taxon>
    </lineage>
</organism>
<dbReference type="Pfam" id="PF26640">
    <property type="entry name" value="DUF8212"/>
    <property type="match status" value="1"/>
</dbReference>
<keyword evidence="4" id="KW-1185">Reference proteome</keyword>
<protein>
    <recommendedName>
        <fullName evidence="5">Heterokaryon incompatibility domain-containing protein</fullName>
    </recommendedName>
</protein>
<evidence type="ECO:0000259" key="2">
    <source>
        <dbReference type="Pfam" id="PF26640"/>
    </source>
</evidence>
<dbReference type="PANTHER" id="PTHR10622">
    <property type="entry name" value="HET DOMAIN-CONTAINING PROTEIN"/>
    <property type="match status" value="1"/>
</dbReference>
<accession>A0ABR3RKU7</accession>
<evidence type="ECO:0000313" key="4">
    <source>
        <dbReference type="Proteomes" id="UP001521785"/>
    </source>
</evidence>
<comment type="caution">
    <text evidence="3">The sequence shown here is derived from an EMBL/GenBank/DDBJ whole genome shotgun (WGS) entry which is preliminary data.</text>
</comment>
<proteinExistence type="predicted"/>
<evidence type="ECO:0008006" key="5">
    <source>
        <dbReference type="Google" id="ProtNLM"/>
    </source>
</evidence>
<evidence type="ECO:0000259" key="1">
    <source>
        <dbReference type="Pfam" id="PF06985"/>
    </source>
</evidence>
<dbReference type="PANTHER" id="PTHR10622:SF12">
    <property type="entry name" value="HET DOMAIN-CONTAINING PROTEIN"/>
    <property type="match status" value="1"/>
</dbReference>
<feature type="domain" description="DUF8212" evidence="2">
    <location>
        <begin position="250"/>
        <end position="287"/>
    </location>
</feature>
<dbReference type="InterPro" id="IPR010730">
    <property type="entry name" value="HET"/>
</dbReference>
<reference evidence="3 4" key="1">
    <citation type="submission" date="2024-02" db="EMBL/GenBank/DDBJ databases">
        <title>De novo assembly and annotation of 12 fungi associated with fruit tree decline syndrome in Ontario, Canada.</title>
        <authorList>
            <person name="Sulman M."/>
            <person name="Ellouze W."/>
            <person name="Ilyukhin E."/>
        </authorList>
    </citation>
    <scope>NUCLEOTIDE SEQUENCE [LARGE SCALE GENOMIC DNA]</scope>
    <source>
        <strain evidence="3 4">M42-189</strain>
    </source>
</reference>
<dbReference type="EMBL" id="JAKJXO020000005">
    <property type="protein sequence ID" value="KAL1605027.1"/>
    <property type="molecule type" value="Genomic_DNA"/>
</dbReference>
<gene>
    <name evidence="3" type="ORF">SLS60_004570</name>
</gene>
<feature type="domain" description="Heterokaryon incompatibility" evidence="1">
    <location>
        <begin position="66"/>
        <end position="129"/>
    </location>
</feature>
<evidence type="ECO:0000313" key="3">
    <source>
        <dbReference type="EMBL" id="KAL1605027.1"/>
    </source>
</evidence>
<dbReference type="Proteomes" id="UP001521785">
    <property type="component" value="Unassembled WGS sequence"/>
</dbReference>
<dbReference type="Pfam" id="PF06985">
    <property type="entry name" value="HET"/>
    <property type="match status" value="1"/>
</dbReference>
<sequence length="384" mass="43914">MRLININKGNDEGPQLEDFTFRLSQDDHGGDVTFKEFNESKDKIKQAAAIEGRKKRKDKIKKLPLRTAAFVKLLQAIKLASDEGATHIWIDSCCINRDNSSELTEAINSMYQYYKQATKCLAYLDDFEAFSKLHNKKESLESYEFSKTIWFKRGWTLQELIAPKEVVFYNRKWKSFGKRSENAVAEAICKVTKIPKEVLNGEAQPYDCSVAQRMSWAANRNTTRGEDMSYSLFGLFDVNLTLMYGEGAQKAFLRLQEAIMSRTTDMSLSAWKSTDTEEEYRGALARSPKEFGHAGELVERRFLGHNPEFSMTNRGLKIMPLLSKRVDGTYFLPLNCAEIKGDSEQSLGIILSKKDEQLFRYNPGNLSFFDPANDVRLKESKTPI</sequence>
<name>A0ABR3RKU7_9PLEO</name>